<dbReference type="InterPro" id="IPR058624">
    <property type="entry name" value="MdtA-like_HH"/>
</dbReference>
<evidence type="ECO:0000256" key="3">
    <source>
        <dbReference type="SAM" id="Phobius"/>
    </source>
</evidence>
<protein>
    <submittedName>
        <fullName evidence="7">Efflux RND transporter periplasmic adaptor subunit</fullName>
    </submittedName>
</protein>
<keyword evidence="3" id="KW-0472">Membrane</keyword>
<dbReference type="InterPro" id="IPR058792">
    <property type="entry name" value="Beta-barrel_RND_2"/>
</dbReference>
<evidence type="ECO:0000256" key="2">
    <source>
        <dbReference type="SAM" id="MobiDB-lite"/>
    </source>
</evidence>
<keyword evidence="3" id="KW-1133">Transmembrane helix</keyword>
<dbReference type="PANTHER" id="PTHR30469:SF37">
    <property type="entry name" value="RAGD PROTEIN"/>
    <property type="match status" value="1"/>
</dbReference>
<dbReference type="GO" id="GO:0015562">
    <property type="term" value="F:efflux transmembrane transporter activity"/>
    <property type="evidence" value="ECO:0007669"/>
    <property type="project" value="TreeGrafter"/>
</dbReference>
<evidence type="ECO:0000313" key="8">
    <source>
        <dbReference type="Proteomes" id="UP000472676"/>
    </source>
</evidence>
<dbReference type="Gene3D" id="2.40.30.170">
    <property type="match status" value="1"/>
</dbReference>
<dbReference type="EMBL" id="JAAMOW010000002">
    <property type="protein sequence ID" value="NGY04143.1"/>
    <property type="molecule type" value="Genomic_DNA"/>
</dbReference>
<dbReference type="RefSeq" id="WP_166252809.1">
    <property type="nucleotide sequence ID" value="NZ_JAAMOW010000002.1"/>
</dbReference>
<dbReference type="Proteomes" id="UP000472676">
    <property type="component" value="Unassembled WGS sequence"/>
</dbReference>
<dbReference type="Gene3D" id="2.40.420.20">
    <property type="match status" value="1"/>
</dbReference>
<evidence type="ECO:0000313" key="7">
    <source>
        <dbReference type="EMBL" id="NGY04143.1"/>
    </source>
</evidence>
<keyword evidence="8" id="KW-1185">Reference proteome</keyword>
<gene>
    <name evidence="7" type="ORF">G7Y85_05145</name>
</gene>
<feature type="domain" description="CusB-like beta-barrel" evidence="6">
    <location>
        <begin position="236"/>
        <end position="307"/>
    </location>
</feature>
<dbReference type="GO" id="GO:1990281">
    <property type="term" value="C:efflux pump complex"/>
    <property type="evidence" value="ECO:0007669"/>
    <property type="project" value="TreeGrafter"/>
</dbReference>
<dbReference type="SUPFAM" id="SSF111369">
    <property type="entry name" value="HlyD-like secretion proteins"/>
    <property type="match status" value="1"/>
</dbReference>
<accession>A0A6M2BPY3</accession>
<dbReference type="Gene3D" id="2.40.50.100">
    <property type="match status" value="1"/>
</dbReference>
<dbReference type="FunFam" id="2.40.30.170:FF:000010">
    <property type="entry name" value="Efflux RND transporter periplasmic adaptor subunit"/>
    <property type="match status" value="1"/>
</dbReference>
<dbReference type="InterPro" id="IPR058625">
    <property type="entry name" value="MdtA-like_BSH"/>
</dbReference>
<dbReference type="InterPro" id="IPR006143">
    <property type="entry name" value="RND_pump_MFP"/>
</dbReference>
<dbReference type="Pfam" id="PF25917">
    <property type="entry name" value="BSH_RND"/>
    <property type="match status" value="1"/>
</dbReference>
<feature type="domain" description="Multidrug resistance protein MdtA-like alpha-helical hairpin" evidence="4">
    <location>
        <begin position="123"/>
        <end position="184"/>
    </location>
</feature>
<proteinExistence type="inferred from homology"/>
<organism evidence="7 8">
    <name type="scientific">Solimonas terrae</name>
    <dbReference type="NCBI Taxonomy" id="1396819"/>
    <lineage>
        <taxon>Bacteria</taxon>
        <taxon>Pseudomonadati</taxon>
        <taxon>Pseudomonadota</taxon>
        <taxon>Gammaproteobacteria</taxon>
        <taxon>Nevskiales</taxon>
        <taxon>Nevskiaceae</taxon>
        <taxon>Solimonas</taxon>
    </lineage>
</organism>
<evidence type="ECO:0000259" key="6">
    <source>
        <dbReference type="Pfam" id="PF25954"/>
    </source>
</evidence>
<comment type="caution">
    <text evidence="7">The sequence shown here is derived from an EMBL/GenBank/DDBJ whole genome shotgun (WGS) entry which is preliminary data.</text>
</comment>
<feature type="region of interest" description="Disordered" evidence="2">
    <location>
        <begin position="362"/>
        <end position="403"/>
    </location>
</feature>
<evidence type="ECO:0000256" key="1">
    <source>
        <dbReference type="ARBA" id="ARBA00009477"/>
    </source>
</evidence>
<dbReference type="Gene3D" id="1.10.287.470">
    <property type="entry name" value="Helix hairpin bin"/>
    <property type="match status" value="1"/>
</dbReference>
<name>A0A6M2BPY3_9GAMM</name>
<dbReference type="Pfam" id="PF25876">
    <property type="entry name" value="HH_MFP_RND"/>
    <property type="match status" value="1"/>
</dbReference>
<comment type="similarity">
    <text evidence="1">Belongs to the membrane fusion protein (MFP) (TC 8.A.1) family.</text>
</comment>
<evidence type="ECO:0000259" key="5">
    <source>
        <dbReference type="Pfam" id="PF25917"/>
    </source>
</evidence>
<feature type="transmembrane region" description="Helical" evidence="3">
    <location>
        <begin position="20"/>
        <end position="38"/>
    </location>
</feature>
<dbReference type="PANTHER" id="PTHR30469">
    <property type="entry name" value="MULTIDRUG RESISTANCE PROTEIN MDTA"/>
    <property type="match status" value="1"/>
</dbReference>
<keyword evidence="3" id="KW-0812">Transmembrane</keyword>
<dbReference type="NCBIfam" id="TIGR01730">
    <property type="entry name" value="RND_mfp"/>
    <property type="match status" value="1"/>
</dbReference>
<evidence type="ECO:0000259" key="4">
    <source>
        <dbReference type="Pfam" id="PF25876"/>
    </source>
</evidence>
<feature type="compositionally biased region" description="Basic and acidic residues" evidence="2">
    <location>
        <begin position="373"/>
        <end position="384"/>
    </location>
</feature>
<dbReference type="AlphaFoldDB" id="A0A6M2BPY3"/>
<reference evidence="7 8" key="1">
    <citation type="journal article" date="2014" name="Int. J. Syst. Evol. Microbiol.">
        <title>Solimonas terrae sp. nov., isolated from soil.</title>
        <authorList>
            <person name="Kim S.J."/>
            <person name="Moon J.Y."/>
            <person name="Weon H.Y."/>
            <person name="Ahn J.H."/>
            <person name="Chen W.M."/>
            <person name="Kwon S.W."/>
        </authorList>
    </citation>
    <scope>NUCLEOTIDE SEQUENCE [LARGE SCALE GENOMIC DNA]</scope>
    <source>
        <strain evidence="7 8">KIS83-12</strain>
    </source>
</reference>
<sequence length="403" mass="41709">MSPTKPPATTARPVPRSLRTSGIVIAVVLVAIVAIGLTQRARSSSQLRDWTDANALPVVATVQPQALGESDALQLPGRLEAYASAPIYARTSGYLKDWKVDIGAHVKAGQLLAEIETPDVDQQLAQARADFAKAKADADLARSTATRWQAMLGSDAVSKQEVDEKVGDAAAKQAAEAAARANVDRLAATQGFQRIVAPFDGVVTSRSTDVGALISAGGGSGPELFTVADTHKLRVYVQVPQSYIASIRIGQTATMTVPEYPGREFSAKIESTAQAISAASGGTLVQLAVDNTDGDLLPGGYADVSLALPGDAKGASVPASCLIFDGSGMHVALLGADNKVKMTPVDITRDLGKTVEVAGLQSSNRIIDSPPDSLRDGDAVRLADKPAVAPNAAPGKSDANRKA</sequence>
<feature type="domain" description="Multidrug resistance protein MdtA-like barrel-sandwich hybrid" evidence="5">
    <location>
        <begin position="86"/>
        <end position="217"/>
    </location>
</feature>
<dbReference type="Pfam" id="PF25954">
    <property type="entry name" value="Beta-barrel_RND_2"/>
    <property type="match status" value="1"/>
</dbReference>